<dbReference type="SUPFAM" id="SSF49464">
    <property type="entry name" value="Carboxypeptidase regulatory domain-like"/>
    <property type="match status" value="1"/>
</dbReference>
<dbReference type="Pfam" id="PF13715">
    <property type="entry name" value="CarbopepD_reg_2"/>
    <property type="match status" value="1"/>
</dbReference>
<feature type="signal peptide" evidence="9">
    <location>
        <begin position="1"/>
        <end position="22"/>
    </location>
</feature>
<evidence type="ECO:0000256" key="9">
    <source>
        <dbReference type="SAM" id="SignalP"/>
    </source>
</evidence>
<evidence type="ECO:0000256" key="6">
    <source>
        <dbReference type="ARBA" id="ARBA00023136"/>
    </source>
</evidence>
<evidence type="ECO:0000256" key="8">
    <source>
        <dbReference type="PROSITE-ProRule" id="PRU01360"/>
    </source>
</evidence>
<dbReference type="Gene3D" id="2.60.40.1120">
    <property type="entry name" value="Carboxypeptidase-like, regulatory domain"/>
    <property type="match status" value="1"/>
</dbReference>
<dbReference type="InterPro" id="IPR008969">
    <property type="entry name" value="CarboxyPept-like_regulatory"/>
</dbReference>
<protein>
    <submittedName>
        <fullName evidence="11">SusC/RagA family TonB-linked outer membrane protein</fullName>
    </submittedName>
</protein>
<evidence type="ECO:0000256" key="7">
    <source>
        <dbReference type="ARBA" id="ARBA00023237"/>
    </source>
</evidence>
<comment type="similarity">
    <text evidence="8">Belongs to the TonB-dependent receptor family.</text>
</comment>
<dbReference type="InterPro" id="IPR037066">
    <property type="entry name" value="Plug_dom_sf"/>
</dbReference>
<evidence type="ECO:0000256" key="4">
    <source>
        <dbReference type="ARBA" id="ARBA00022692"/>
    </source>
</evidence>
<dbReference type="Proteomes" id="UP001176891">
    <property type="component" value="Unassembled WGS sequence"/>
</dbReference>
<evidence type="ECO:0000256" key="3">
    <source>
        <dbReference type="ARBA" id="ARBA00022452"/>
    </source>
</evidence>
<evidence type="ECO:0000256" key="5">
    <source>
        <dbReference type="ARBA" id="ARBA00022729"/>
    </source>
</evidence>
<evidence type="ECO:0000313" key="12">
    <source>
        <dbReference type="Proteomes" id="UP001176891"/>
    </source>
</evidence>
<dbReference type="InterPro" id="IPR012910">
    <property type="entry name" value="Plug_dom"/>
</dbReference>
<evidence type="ECO:0000313" key="11">
    <source>
        <dbReference type="EMBL" id="MDO5985996.1"/>
    </source>
</evidence>
<dbReference type="InterPro" id="IPR036942">
    <property type="entry name" value="Beta-barrel_TonB_sf"/>
</dbReference>
<keyword evidence="5 9" id="KW-0732">Signal</keyword>
<feature type="domain" description="TonB-dependent receptor plug" evidence="10">
    <location>
        <begin position="116"/>
        <end position="243"/>
    </location>
</feature>
<name>A0ABT8WWD7_9FLAO</name>
<sequence length="1077" mass="116470">MKTKFSGILTLLLAFVVQLTFAQEKTISGTVSDDSGLPLPGATVLVKGTSSGTSSDFDGKYSIKASQGDILVFSFVGYTTTEAPVGSSNTVNVTLQEDAESLEEVVVTAFGKAKQKRSLGYAATSVSGEQLTEVATLNPFESLSGKIAGADITAPNQPGASTKIILRGFSSLSGNGPLYVIDGTPISSASNTGSVTGLDTDVNRSFDGGTNINDLDANAIASINVLKGGAATALYGSRAQGGAIIITTKKGQAGQKVKVEVNSSVDFLEVARIPHLQQKFGQGWNGVDYSGLPAGGTGATNENGSWGPIFNGQPRLWGQVVDNTQQFKIYENLEDNIKDFYDIGNTFTNSVRLSGGGEKTDFSIIFTRVDTDGIIPTDADALKRNTISLNTGISGEKFRLRVNGNYAQTRQNAVNTGQGDGAGEGETFMQELIQIPRGVSVLDLRDYTNNPFNNNDNFYTPYSRNPWWLLNENATVINRERFYGNVNFSYDITPNLVGTIQIGADVNNGKRHSHGAVINYTPGSPNALLGASTVVGGVTERTNETRRYESFMTFDYNTALSEDFGLEASLGGSINNSASSFLQVRVTNLDIPNFYEISNSAVLPVTRQNDNLSRNYSVFGAATLSYKERIYLNLTARNEWTSTLAIGNNSFFYPSANLSAIVLDNGEHFLKARGGYASLANGAALYLTESSATQGVAGAYFGSIDFPFAGLNSFEIGRTLGNIGIEPEFTDEYEIGLEGRFFNNRVTADLAYYSKSTDGAIIQQQLPNSTGYREIFGNFLDIENKGIEVALGFVPIRTDDFSWNINYTFTKNENEVTDLPDGLDKLLVNSAFGVNYYAIEGQPLGVFQARVPQTNAAGQIIVDPNTGIPLQSTEEQTIGNSQRDFVMGLQNTIRYKNFRLSFGFDWKEGGEMYSYTSRLLGFTGNSIATTYNDRNTFIVPNSVIDDGVYNPDGSVVTAPTYPENTTPITFDAVTGFYSASNNPSTEAENHVIDKTFIRLRDLSLSYNFPESIIGKSGLSSLSLSFYGRNLMLWTPDENPYVDPEVTSFGGNDIETEFGEFGGNPAQRTYGVALKMSF</sequence>
<dbReference type="InterPro" id="IPR023996">
    <property type="entry name" value="TonB-dep_OMP_SusC/RagA"/>
</dbReference>
<dbReference type="Gene3D" id="2.170.130.10">
    <property type="entry name" value="TonB-dependent receptor, plug domain"/>
    <property type="match status" value="1"/>
</dbReference>
<dbReference type="Gene3D" id="2.40.170.20">
    <property type="entry name" value="TonB-dependent receptor, beta-barrel domain"/>
    <property type="match status" value="1"/>
</dbReference>
<dbReference type="SUPFAM" id="SSF56935">
    <property type="entry name" value="Porins"/>
    <property type="match status" value="1"/>
</dbReference>
<keyword evidence="6 8" id="KW-0472">Membrane</keyword>
<dbReference type="PANTHER" id="PTHR30069:SF29">
    <property type="entry name" value="HEMOGLOBIN AND HEMOGLOBIN-HAPTOGLOBIN-BINDING PROTEIN 1-RELATED"/>
    <property type="match status" value="1"/>
</dbReference>
<evidence type="ECO:0000256" key="2">
    <source>
        <dbReference type="ARBA" id="ARBA00022448"/>
    </source>
</evidence>
<keyword evidence="12" id="KW-1185">Reference proteome</keyword>
<keyword evidence="4 8" id="KW-0812">Transmembrane</keyword>
<accession>A0ABT8WWD7</accession>
<gene>
    <name evidence="11" type="ORF">Q4Q39_01145</name>
</gene>
<dbReference type="PANTHER" id="PTHR30069">
    <property type="entry name" value="TONB-DEPENDENT OUTER MEMBRANE RECEPTOR"/>
    <property type="match status" value="1"/>
</dbReference>
<reference evidence="11" key="1">
    <citation type="submission" date="2023-07" db="EMBL/GenBank/DDBJ databases">
        <title>Two novel species in the genus Flavivirga.</title>
        <authorList>
            <person name="Kwon K."/>
        </authorList>
    </citation>
    <scope>NUCLEOTIDE SEQUENCE</scope>
    <source>
        <strain evidence="11">KACC 14157</strain>
    </source>
</reference>
<keyword evidence="7 8" id="KW-0998">Cell outer membrane</keyword>
<evidence type="ECO:0000256" key="1">
    <source>
        <dbReference type="ARBA" id="ARBA00004571"/>
    </source>
</evidence>
<comment type="caution">
    <text evidence="11">The sequence shown here is derived from an EMBL/GenBank/DDBJ whole genome shotgun (WGS) entry which is preliminary data.</text>
</comment>
<dbReference type="RefSeq" id="WP_303280540.1">
    <property type="nucleotide sequence ID" value="NZ_BAABCZ010000016.1"/>
</dbReference>
<feature type="chain" id="PRO_5047335412" evidence="9">
    <location>
        <begin position="23"/>
        <end position="1077"/>
    </location>
</feature>
<dbReference type="PROSITE" id="PS52016">
    <property type="entry name" value="TONB_DEPENDENT_REC_3"/>
    <property type="match status" value="1"/>
</dbReference>
<organism evidence="11 12">
    <name type="scientific">Flavivirga amylovorans</name>
    <dbReference type="NCBI Taxonomy" id="870486"/>
    <lineage>
        <taxon>Bacteria</taxon>
        <taxon>Pseudomonadati</taxon>
        <taxon>Bacteroidota</taxon>
        <taxon>Flavobacteriia</taxon>
        <taxon>Flavobacteriales</taxon>
        <taxon>Flavobacteriaceae</taxon>
        <taxon>Flavivirga</taxon>
    </lineage>
</organism>
<dbReference type="Pfam" id="PF07715">
    <property type="entry name" value="Plug"/>
    <property type="match status" value="1"/>
</dbReference>
<evidence type="ECO:0000259" key="10">
    <source>
        <dbReference type="Pfam" id="PF07715"/>
    </source>
</evidence>
<proteinExistence type="inferred from homology"/>
<dbReference type="EMBL" id="JAUOEM010000001">
    <property type="protein sequence ID" value="MDO5985996.1"/>
    <property type="molecule type" value="Genomic_DNA"/>
</dbReference>
<dbReference type="InterPro" id="IPR039426">
    <property type="entry name" value="TonB-dep_rcpt-like"/>
</dbReference>
<keyword evidence="2 8" id="KW-0813">Transport</keyword>
<dbReference type="NCBIfam" id="TIGR04056">
    <property type="entry name" value="OMP_RagA_SusC"/>
    <property type="match status" value="1"/>
</dbReference>
<comment type="subcellular location">
    <subcellularLocation>
        <location evidence="1 8">Cell outer membrane</location>
        <topology evidence="1 8">Multi-pass membrane protein</topology>
    </subcellularLocation>
</comment>
<keyword evidence="3 8" id="KW-1134">Transmembrane beta strand</keyword>